<dbReference type="EMBL" id="ML976698">
    <property type="protein sequence ID" value="KAF1970774.1"/>
    <property type="molecule type" value="Genomic_DNA"/>
</dbReference>
<dbReference type="Proteomes" id="UP000800036">
    <property type="component" value="Unassembled WGS sequence"/>
</dbReference>
<gene>
    <name evidence="1" type="ORF">BU23DRAFT_202711</name>
</gene>
<keyword evidence="2" id="KW-1185">Reference proteome</keyword>
<protein>
    <submittedName>
        <fullName evidence="1">Uncharacterized protein</fullName>
    </submittedName>
</protein>
<reference evidence="1" key="1">
    <citation type="journal article" date="2020" name="Stud. Mycol.">
        <title>101 Dothideomycetes genomes: a test case for predicting lifestyles and emergence of pathogens.</title>
        <authorList>
            <person name="Haridas S."/>
            <person name="Albert R."/>
            <person name="Binder M."/>
            <person name="Bloem J."/>
            <person name="Labutti K."/>
            <person name="Salamov A."/>
            <person name="Andreopoulos B."/>
            <person name="Baker S."/>
            <person name="Barry K."/>
            <person name="Bills G."/>
            <person name="Bluhm B."/>
            <person name="Cannon C."/>
            <person name="Castanera R."/>
            <person name="Culley D."/>
            <person name="Daum C."/>
            <person name="Ezra D."/>
            <person name="Gonzalez J."/>
            <person name="Henrissat B."/>
            <person name="Kuo A."/>
            <person name="Liang C."/>
            <person name="Lipzen A."/>
            <person name="Lutzoni F."/>
            <person name="Magnuson J."/>
            <person name="Mondo S."/>
            <person name="Nolan M."/>
            <person name="Ohm R."/>
            <person name="Pangilinan J."/>
            <person name="Park H.-J."/>
            <person name="Ramirez L."/>
            <person name="Alfaro M."/>
            <person name="Sun H."/>
            <person name="Tritt A."/>
            <person name="Yoshinaga Y."/>
            <person name="Zwiers L.-H."/>
            <person name="Turgeon B."/>
            <person name="Goodwin S."/>
            <person name="Spatafora J."/>
            <person name="Crous P."/>
            <person name="Grigoriev I."/>
        </authorList>
    </citation>
    <scope>NUCLEOTIDE SEQUENCE</scope>
    <source>
        <strain evidence="1">CBS 107.79</strain>
    </source>
</reference>
<proteinExistence type="predicted"/>
<accession>A0A6A5V172</accession>
<name>A0A6A5V172_9PLEO</name>
<sequence length="173" mass="19451">MAYAPDTIRMAVCIDTTHVYTIKQLMSALEKRTCVYCEGVAPYLDVCTLERRFLDAGGPCFDTSWKFNHKFLPILVDNDGHALCYVPSSLKERITRDILSFRALPGTYTYCPTFTISPGNNVFYDVESLADVIGPHKIDIYADTSSVDYRAKSKLTMVYAPWLETATIPRSPA</sequence>
<evidence type="ECO:0000313" key="1">
    <source>
        <dbReference type="EMBL" id="KAF1970774.1"/>
    </source>
</evidence>
<organism evidence="1 2">
    <name type="scientific">Bimuria novae-zelandiae CBS 107.79</name>
    <dbReference type="NCBI Taxonomy" id="1447943"/>
    <lineage>
        <taxon>Eukaryota</taxon>
        <taxon>Fungi</taxon>
        <taxon>Dikarya</taxon>
        <taxon>Ascomycota</taxon>
        <taxon>Pezizomycotina</taxon>
        <taxon>Dothideomycetes</taxon>
        <taxon>Pleosporomycetidae</taxon>
        <taxon>Pleosporales</taxon>
        <taxon>Massarineae</taxon>
        <taxon>Didymosphaeriaceae</taxon>
        <taxon>Bimuria</taxon>
    </lineage>
</organism>
<dbReference type="OrthoDB" id="3792830at2759"/>
<evidence type="ECO:0000313" key="2">
    <source>
        <dbReference type="Proteomes" id="UP000800036"/>
    </source>
</evidence>
<dbReference type="AlphaFoldDB" id="A0A6A5V172"/>